<dbReference type="Gene3D" id="2.60.200.40">
    <property type="match status" value="1"/>
</dbReference>
<keyword evidence="5 10" id="KW-0418">Kinase</keyword>
<dbReference type="GO" id="GO:0005524">
    <property type="term" value="F:ATP binding"/>
    <property type="evidence" value="ECO:0007669"/>
    <property type="project" value="UniProtKB-KW"/>
</dbReference>
<dbReference type="InterPro" id="IPR045540">
    <property type="entry name" value="YegS/DAGK_C"/>
</dbReference>
<protein>
    <submittedName>
        <fullName evidence="10">Lipid kinase YtlR</fullName>
        <ecNumber evidence="10">2.7.1.-</ecNumber>
    </submittedName>
</protein>
<keyword evidence="7" id="KW-0594">Phospholipid biosynthesis</keyword>
<dbReference type="Gene3D" id="3.40.50.10330">
    <property type="entry name" value="Probable inorganic polyphosphate/atp-NAD kinase, domain 1"/>
    <property type="match status" value="1"/>
</dbReference>
<keyword evidence="3 10" id="KW-0808">Transferase</keyword>
<dbReference type="InterPro" id="IPR001206">
    <property type="entry name" value="Diacylglycerol_kinase_cat_dom"/>
</dbReference>
<dbReference type="PANTHER" id="PTHR12358:SF54">
    <property type="entry name" value="SPHINGOSINE KINASE RELATED PROTEIN"/>
    <property type="match status" value="1"/>
</dbReference>
<evidence type="ECO:0000256" key="2">
    <source>
        <dbReference type="ARBA" id="ARBA00005983"/>
    </source>
</evidence>
<proteinExistence type="inferred from homology"/>
<evidence type="ECO:0000256" key="3">
    <source>
        <dbReference type="ARBA" id="ARBA00022679"/>
    </source>
</evidence>
<evidence type="ECO:0000259" key="9">
    <source>
        <dbReference type="PROSITE" id="PS50146"/>
    </source>
</evidence>
<organism evidence="10">
    <name type="scientific">Blautia glucerasea</name>
    <dbReference type="NCBI Taxonomy" id="536633"/>
    <lineage>
        <taxon>Bacteria</taxon>
        <taxon>Bacillati</taxon>
        <taxon>Bacillota</taxon>
        <taxon>Clostridia</taxon>
        <taxon>Lachnospirales</taxon>
        <taxon>Lachnospiraceae</taxon>
        <taxon>Blautia</taxon>
    </lineage>
</organism>
<comment type="similarity">
    <text evidence="2">Belongs to the diacylglycerol/lipid kinase family.</text>
</comment>
<evidence type="ECO:0000256" key="8">
    <source>
        <dbReference type="ARBA" id="ARBA00023264"/>
    </source>
</evidence>
<dbReference type="InterPro" id="IPR017438">
    <property type="entry name" value="ATP-NAD_kinase_N"/>
</dbReference>
<dbReference type="NCBIfam" id="TIGR00147">
    <property type="entry name" value="YegS/Rv2252/BmrU family lipid kinase"/>
    <property type="match status" value="1"/>
</dbReference>
<sequence length="309" mass="34118">MYYFIINPNSRSGAGKKIWTDLRQILQTKNVSYEEHFTEYAGHAIELSRRISSSAQEQHPVTIIAVGGDGTIQEVLTGLKNPAFIRFGYIPTGSGNDFCRSTGLSHDPKEALMTVLNSDQTLSLNIAELTCQNSTSRFAVSCGIGFDAAVCHEIGISPVKSFMNRFGLGKLAYLLIGVRQLFALPPVSLSVETDAGDRLTFKQVFLTAIMNMKYEGGGFQFCPFADPSDHLLDVIVIEGMRRPKLTLCLFLSLFGKHTRFKGVHLLHCTKISVHTPKPLAVHKDGEYAGFQTDFSVSLAKENLQLIIPR</sequence>
<accession>A0A6N2VGE7</accession>
<keyword evidence="8" id="KW-1208">Phospholipid metabolism</keyword>
<dbReference type="PANTHER" id="PTHR12358">
    <property type="entry name" value="SPHINGOSINE KINASE"/>
    <property type="match status" value="1"/>
</dbReference>
<reference evidence="10" key="1">
    <citation type="submission" date="2019-11" db="EMBL/GenBank/DDBJ databases">
        <authorList>
            <person name="Feng L."/>
        </authorList>
    </citation>
    <scope>NUCLEOTIDE SEQUENCE</scope>
    <source>
        <strain evidence="10">BgluceraseaLFYP119</strain>
    </source>
</reference>
<dbReference type="EC" id="2.7.1.-" evidence="10"/>
<dbReference type="Pfam" id="PF00781">
    <property type="entry name" value="DAGK_cat"/>
    <property type="match status" value="1"/>
</dbReference>
<dbReference type="InterPro" id="IPR016064">
    <property type="entry name" value="NAD/diacylglycerol_kinase_sf"/>
</dbReference>
<evidence type="ECO:0000313" key="10">
    <source>
        <dbReference type="EMBL" id="VYT29020.1"/>
    </source>
</evidence>
<comment type="cofactor">
    <cofactor evidence="1">
        <name>Mg(2+)</name>
        <dbReference type="ChEBI" id="CHEBI:18420"/>
    </cofactor>
</comment>
<evidence type="ECO:0000256" key="5">
    <source>
        <dbReference type="ARBA" id="ARBA00022777"/>
    </source>
</evidence>
<dbReference type="SUPFAM" id="SSF111331">
    <property type="entry name" value="NAD kinase/diacylglycerol kinase-like"/>
    <property type="match status" value="1"/>
</dbReference>
<dbReference type="RefSeq" id="WP_156355248.1">
    <property type="nucleotide sequence ID" value="NZ_CACRST010000025.1"/>
</dbReference>
<keyword evidence="4" id="KW-0547">Nucleotide-binding</keyword>
<feature type="domain" description="DAGKc" evidence="9">
    <location>
        <begin position="1"/>
        <end position="133"/>
    </location>
</feature>
<keyword evidence="6" id="KW-0067">ATP-binding</keyword>
<dbReference type="GO" id="GO:0008654">
    <property type="term" value="P:phospholipid biosynthetic process"/>
    <property type="evidence" value="ECO:0007669"/>
    <property type="project" value="UniProtKB-KW"/>
</dbReference>
<dbReference type="EMBL" id="CACRST010000025">
    <property type="protein sequence ID" value="VYT29020.1"/>
    <property type="molecule type" value="Genomic_DNA"/>
</dbReference>
<keyword evidence="7" id="KW-0443">Lipid metabolism</keyword>
<dbReference type="Pfam" id="PF19279">
    <property type="entry name" value="YegS_C"/>
    <property type="match status" value="1"/>
</dbReference>
<dbReference type="PROSITE" id="PS50146">
    <property type="entry name" value="DAGK"/>
    <property type="match status" value="1"/>
</dbReference>
<dbReference type="InterPro" id="IPR050187">
    <property type="entry name" value="Lipid_Phosphate_FormReg"/>
</dbReference>
<dbReference type="InterPro" id="IPR005218">
    <property type="entry name" value="Diacylglycerol/lipid_kinase"/>
</dbReference>
<evidence type="ECO:0000256" key="6">
    <source>
        <dbReference type="ARBA" id="ARBA00022840"/>
    </source>
</evidence>
<evidence type="ECO:0000256" key="4">
    <source>
        <dbReference type="ARBA" id="ARBA00022741"/>
    </source>
</evidence>
<evidence type="ECO:0000256" key="1">
    <source>
        <dbReference type="ARBA" id="ARBA00001946"/>
    </source>
</evidence>
<keyword evidence="7" id="KW-0444">Lipid biosynthesis</keyword>
<dbReference type="SMART" id="SM00046">
    <property type="entry name" value="DAGKc"/>
    <property type="match status" value="1"/>
</dbReference>
<gene>
    <name evidence="10" type="primary">ytlR</name>
    <name evidence="10" type="ORF">BGLFYP119_02671</name>
</gene>
<dbReference type="AlphaFoldDB" id="A0A6N2VGE7"/>
<dbReference type="GO" id="GO:0016301">
    <property type="term" value="F:kinase activity"/>
    <property type="evidence" value="ECO:0007669"/>
    <property type="project" value="UniProtKB-KW"/>
</dbReference>
<evidence type="ECO:0000256" key="7">
    <source>
        <dbReference type="ARBA" id="ARBA00023209"/>
    </source>
</evidence>
<name>A0A6N2VGE7_9FIRM</name>